<keyword evidence="2" id="KW-1185">Reference proteome</keyword>
<accession>A0AAD9MN62</accession>
<protein>
    <submittedName>
        <fullName evidence="1">Uncharacterized protein</fullName>
    </submittedName>
</protein>
<evidence type="ECO:0000313" key="1">
    <source>
        <dbReference type="EMBL" id="KAK2140212.1"/>
    </source>
</evidence>
<reference evidence="1" key="1">
    <citation type="journal article" date="2023" name="Mol. Biol. Evol.">
        <title>Third-Generation Sequencing Reveals the Adaptive Role of the Epigenome in Three Deep-Sea Polychaetes.</title>
        <authorList>
            <person name="Perez M."/>
            <person name="Aroh O."/>
            <person name="Sun Y."/>
            <person name="Lan Y."/>
            <person name="Juniper S.K."/>
            <person name="Young C.R."/>
            <person name="Angers B."/>
            <person name="Qian P.Y."/>
        </authorList>
    </citation>
    <scope>NUCLEOTIDE SEQUENCE</scope>
    <source>
        <strain evidence="1">P08H-3</strain>
    </source>
</reference>
<gene>
    <name evidence="1" type="ORF">LSH36_1437g00022</name>
</gene>
<name>A0AAD9MN62_9ANNE</name>
<evidence type="ECO:0000313" key="2">
    <source>
        <dbReference type="Proteomes" id="UP001208570"/>
    </source>
</evidence>
<proteinExistence type="predicted"/>
<dbReference type="EMBL" id="JAODUP010001436">
    <property type="protein sequence ID" value="KAK2140212.1"/>
    <property type="molecule type" value="Genomic_DNA"/>
</dbReference>
<dbReference type="AlphaFoldDB" id="A0AAD9MN62"/>
<comment type="caution">
    <text evidence="1">The sequence shown here is derived from an EMBL/GenBank/DDBJ whole genome shotgun (WGS) entry which is preliminary data.</text>
</comment>
<sequence>MVMYKTVGCLANCDFHFLYVTFISKLHINSSRLSER</sequence>
<organism evidence="1 2">
    <name type="scientific">Paralvinella palmiformis</name>
    <dbReference type="NCBI Taxonomy" id="53620"/>
    <lineage>
        <taxon>Eukaryota</taxon>
        <taxon>Metazoa</taxon>
        <taxon>Spiralia</taxon>
        <taxon>Lophotrochozoa</taxon>
        <taxon>Annelida</taxon>
        <taxon>Polychaeta</taxon>
        <taxon>Sedentaria</taxon>
        <taxon>Canalipalpata</taxon>
        <taxon>Terebellida</taxon>
        <taxon>Terebelliformia</taxon>
        <taxon>Alvinellidae</taxon>
        <taxon>Paralvinella</taxon>
    </lineage>
</organism>
<dbReference type="Proteomes" id="UP001208570">
    <property type="component" value="Unassembled WGS sequence"/>
</dbReference>